<dbReference type="Proteomes" id="UP000008068">
    <property type="component" value="Unassembled WGS sequence"/>
</dbReference>
<dbReference type="FunCoup" id="G0MCV7">
    <property type="interactions" value="432"/>
</dbReference>
<keyword evidence="1" id="KW-0732">Signal</keyword>
<organism evidence="3">
    <name type="scientific">Caenorhabditis brenneri</name>
    <name type="common">Nematode worm</name>
    <dbReference type="NCBI Taxonomy" id="135651"/>
    <lineage>
        <taxon>Eukaryota</taxon>
        <taxon>Metazoa</taxon>
        <taxon>Ecdysozoa</taxon>
        <taxon>Nematoda</taxon>
        <taxon>Chromadorea</taxon>
        <taxon>Rhabditida</taxon>
        <taxon>Rhabditina</taxon>
        <taxon>Rhabditomorpha</taxon>
        <taxon>Rhabditoidea</taxon>
        <taxon>Rhabditidae</taxon>
        <taxon>Peloderinae</taxon>
        <taxon>Caenorhabditis</taxon>
    </lineage>
</organism>
<evidence type="ECO:0000313" key="2">
    <source>
        <dbReference type="EMBL" id="EGT49536.1"/>
    </source>
</evidence>
<dbReference type="AlphaFoldDB" id="G0MCV7"/>
<dbReference type="InParanoid" id="G0MCV7"/>
<name>G0MCV7_CAEBE</name>
<evidence type="ECO:0000256" key="1">
    <source>
        <dbReference type="SAM" id="SignalP"/>
    </source>
</evidence>
<dbReference type="OrthoDB" id="5904385at2759"/>
<dbReference type="OMA" id="TWRYTIF"/>
<evidence type="ECO:0008006" key="4">
    <source>
        <dbReference type="Google" id="ProtNLM"/>
    </source>
</evidence>
<proteinExistence type="predicted"/>
<feature type="signal peptide" evidence="1">
    <location>
        <begin position="1"/>
        <end position="25"/>
    </location>
</feature>
<evidence type="ECO:0000313" key="3">
    <source>
        <dbReference type="Proteomes" id="UP000008068"/>
    </source>
</evidence>
<sequence length="201" mass="23341">MKIQQHLLEISSLWVLILLLNFALGDDELITEEEHLRLINQFRRDFAKKFNVANMHELKFDKNLRDIAENAVITYIDWNSDRYKTWRYTIFSSYWNQKNFNTLFDSLLMQSEKEILETIIQREDSTDLAKQDHEFIIPGQKAIGCAVKDGRISPTTHGEQRAVMLCLFGPEGYLATFYEARGPPGSKCDEGYHNKDGLCGL</sequence>
<dbReference type="HOGENOM" id="CLU_090770_1_0_1"/>
<keyword evidence="3" id="KW-1185">Reference proteome</keyword>
<dbReference type="InterPro" id="IPR035940">
    <property type="entry name" value="CAP_sf"/>
</dbReference>
<reference evidence="3" key="1">
    <citation type="submission" date="2011-07" db="EMBL/GenBank/DDBJ databases">
        <authorList>
            <consortium name="Caenorhabditis brenneri Sequencing and Analysis Consortium"/>
            <person name="Wilson R.K."/>
        </authorList>
    </citation>
    <scope>NUCLEOTIDE SEQUENCE [LARGE SCALE GENOMIC DNA]</scope>
    <source>
        <strain evidence="3">PB2801</strain>
    </source>
</reference>
<accession>G0MCV7</accession>
<protein>
    <recommendedName>
        <fullName evidence="4">SCP domain-containing protein</fullName>
    </recommendedName>
</protein>
<gene>
    <name evidence="2" type="ORF">CAEBREN_01180</name>
</gene>
<dbReference type="Gene3D" id="3.40.33.10">
    <property type="entry name" value="CAP"/>
    <property type="match status" value="1"/>
</dbReference>
<feature type="chain" id="PRO_5003403318" description="SCP domain-containing protein" evidence="1">
    <location>
        <begin position="26"/>
        <end position="201"/>
    </location>
</feature>
<dbReference type="EMBL" id="GL379790">
    <property type="protein sequence ID" value="EGT49536.1"/>
    <property type="molecule type" value="Genomic_DNA"/>
</dbReference>